<comment type="caution">
    <text evidence="2">The sequence shown here is derived from an EMBL/GenBank/DDBJ whole genome shotgun (WGS) entry which is preliminary data.</text>
</comment>
<dbReference type="NCBIfam" id="NF037970">
    <property type="entry name" value="vanZ_1"/>
    <property type="match status" value="1"/>
</dbReference>
<keyword evidence="3" id="KW-1185">Reference proteome</keyword>
<accession>A0ABV6NF46</accession>
<dbReference type="Pfam" id="PF04892">
    <property type="entry name" value="VanZ"/>
    <property type="match status" value="1"/>
</dbReference>
<organism evidence="2 3">
    <name type="scientific">Halalkalibacter alkalisediminis</name>
    <dbReference type="NCBI Taxonomy" id="935616"/>
    <lineage>
        <taxon>Bacteria</taxon>
        <taxon>Bacillati</taxon>
        <taxon>Bacillota</taxon>
        <taxon>Bacilli</taxon>
        <taxon>Bacillales</taxon>
        <taxon>Bacillaceae</taxon>
        <taxon>Halalkalibacter</taxon>
    </lineage>
</organism>
<sequence>MRLTYAISDEVHQAFTPKRSPLVEEDVILDFAGGITGIFGPKLGMTA</sequence>
<dbReference type="Proteomes" id="UP001589833">
    <property type="component" value="Unassembled WGS sequence"/>
</dbReference>
<reference evidence="2 3" key="1">
    <citation type="submission" date="2024-09" db="EMBL/GenBank/DDBJ databases">
        <authorList>
            <person name="Sun Q."/>
            <person name="Mori K."/>
        </authorList>
    </citation>
    <scope>NUCLEOTIDE SEQUENCE [LARGE SCALE GENOMIC DNA]</scope>
    <source>
        <strain evidence="2 3">NCAIM B.02301</strain>
    </source>
</reference>
<feature type="domain" description="VanZ-like" evidence="1">
    <location>
        <begin position="4"/>
        <end position="39"/>
    </location>
</feature>
<dbReference type="EMBL" id="JBHLTR010000013">
    <property type="protein sequence ID" value="MFC0559392.1"/>
    <property type="molecule type" value="Genomic_DNA"/>
</dbReference>
<proteinExistence type="predicted"/>
<evidence type="ECO:0000313" key="2">
    <source>
        <dbReference type="EMBL" id="MFC0559392.1"/>
    </source>
</evidence>
<dbReference type="RefSeq" id="WP_273842139.1">
    <property type="nucleotide sequence ID" value="NZ_JAQQWT010000004.1"/>
</dbReference>
<name>A0ABV6NF46_9BACI</name>
<gene>
    <name evidence="2" type="ORF">ACFFH4_10065</name>
</gene>
<dbReference type="InterPro" id="IPR006976">
    <property type="entry name" value="VanZ-like"/>
</dbReference>
<evidence type="ECO:0000313" key="3">
    <source>
        <dbReference type="Proteomes" id="UP001589833"/>
    </source>
</evidence>
<protein>
    <submittedName>
        <fullName evidence="2">VanZ family protein</fullName>
    </submittedName>
</protein>
<evidence type="ECO:0000259" key="1">
    <source>
        <dbReference type="Pfam" id="PF04892"/>
    </source>
</evidence>